<dbReference type="AlphaFoldDB" id="G9ABT7"/>
<dbReference type="KEGG" id="sfh:SFHH103_04025"/>
<dbReference type="HOGENOM" id="CLU_112476_1_0_5"/>
<protein>
    <recommendedName>
        <fullName evidence="3">Histidine phosphatase family protein</fullName>
    </recommendedName>
</protein>
<dbReference type="InterPro" id="IPR029033">
    <property type="entry name" value="His_PPase_superfam"/>
</dbReference>
<keyword evidence="1" id="KW-0614">Plasmid</keyword>
<gene>
    <name evidence="1" type="ordered locus">SFHH103_04025</name>
</gene>
<proteinExistence type="predicted"/>
<dbReference type="SUPFAM" id="SSF53254">
    <property type="entry name" value="Phosphoglycerate mutase-like"/>
    <property type="match status" value="1"/>
</dbReference>
<dbReference type="EMBL" id="HE616892">
    <property type="protein sequence ID" value="CCE98516.1"/>
    <property type="molecule type" value="Genomic_DNA"/>
</dbReference>
<evidence type="ECO:0000313" key="2">
    <source>
        <dbReference type="Proteomes" id="UP000007735"/>
    </source>
</evidence>
<accession>G9ABT7</accession>
<dbReference type="Gene3D" id="3.40.50.1240">
    <property type="entry name" value="Phosphoglycerate mutase-like"/>
    <property type="match status" value="1"/>
</dbReference>
<dbReference type="PATRIC" id="fig|380.5.peg.4242"/>
<reference evidence="1 2" key="1">
    <citation type="journal article" date="2012" name="J. Bacteriol.">
        <title>Genome sequence of the soybean symbiont Sinorhizobium fredii HH103.</title>
        <authorList>
            <person name="Weidner S."/>
            <person name="Becker A."/>
            <person name="Bonilla I."/>
            <person name="Jaenicke S."/>
            <person name="Lloret J."/>
            <person name="Margaret I."/>
            <person name="Puhler A."/>
            <person name="Ruiz-Sainz J.E."/>
            <person name="Schneiker-Bekel S."/>
            <person name="Szczepanowski R."/>
            <person name="Vinardell J.M."/>
            <person name="Zehner S."/>
            <person name="Gottfert M."/>
        </authorList>
    </citation>
    <scope>NUCLEOTIDE SEQUENCE [LARGE SCALE GENOMIC DNA]</scope>
    <source>
        <strain evidence="1 2">HH103</strain>
        <plasmid evidence="2">pSfHH103b</plasmid>
    </source>
</reference>
<dbReference type="RefSeq" id="WP_014342021.1">
    <property type="nucleotide sequence ID" value="NC_016836.1"/>
</dbReference>
<sequence length="147" mass="15065">MVIFVLRHGDRNPAADALSPAGVKRAKFLAHMLAGSGVSEAYCSDAQRTHETLAPLKQLLGNELAITEFSAAAPGGPDAHVQAIVAAAAALPATAVAVVVSHSNTVGPIIQGLGGGVIAPIGEAEFDRLFVLIIPPNGDKALLQLRY</sequence>
<name>G9ABT7_SINF1</name>
<dbReference type="InterPro" id="IPR013078">
    <property type="entry name" value="His_Pase_superF_clade-1"/>
</dbReference>
<dbReference type="Pfam" id="PF00300">
    <property type="entry name" value="His_Phos_1"/>
    <property type="match status" value="1"/>
</dbReference>
<evidence type="ECO:0000313" key="1">
    <source>
        <dbReference type="EMBL" id="CCE98516.1"/>
    </source>
</evidence>
<geneLocation type="plasmid" evidence="1 2">
    <name>pSfHH103b</name>
</geneLocation>
<dbReference type="Proteomes" id="UP000007735">
    <property type="component" value="Plasmid pSfHH103b"/>
</dbReference>
<organism evidence="1 2">
    <name type="scientific">Sinorhizobium fredii (strain HH103)</name>
    <dbReference type="NCBI Taxonomy" id="1117943"/>
    <lineage>
        <taxon>Bacteria</taxon>
        <taxon>Pseudomonadati</taxon>
        <taxon>Pseudomonadota</taxon>
        <taxon>Alphaproteobacteria</taxon>
        <taxon>Hyphomicrobiales</taxon>
        <taxon>Rhizobiaceae</taxon>
        <taxon>Sinorhizobium/Ensifer group</taxon>
        <taxon>Sinorhizobium</taxon>
    </lineage>
</organism>
<evidence type="ECO:0008006" key="3">
    <source>
        <dbReference type="Google" id="ProtNLM"/>
    </source>
</evidence>
<dbReference type="CDD" id="cd07040">
    <property type="entry name" value="HP"/>
    <property type="match status" value="1"/>
</dbReference>